<evidence type="ECO:0000256" key="1">
    <source>
        <dbReference type="SAM" id="Coils"/>
    </source>
</evidence>
<evidence type="ECO:0000313" key="2">
    <source>
        <dbReference type="EMBL" id="MDV2081084.1"/>
    </source>
</evidence>
<sequence length="60" mass="7097">MARWQREKAYANNNLAGATWENSLAKEAEVLRQRYQDDIRSLEAEVANLRDRRQNIVNSY</sequence>
<proteinExistence type="predicted"/>
<feature type="coiled-coil region" evidence="1">
    <location>
        <begin position="25"/>
        <end position="59"/>
    </location>
</feature>
<dbReference type="Proteomes" id="UP001269819">
    <property type="component" value="Unassembled WGS sequence"/>
</dbReference>
<protein>
    <submittedName>
        <fullName evidence="2">Uncharacterized protein</fullName>
    </submittedName>
</protein>
<gene>
    <name evidence="2" type="ORF">RYS15_20530</name>
</gene>
<organism evidence="2 3">
    <name type="scientific">Marinobacter xestospongiae</name>
    <dbReference type="NCBI Taxonomy" id="994319"/>
    <lineage>
        <taxon>Bacteria</taxon>
        <taxon>Pseudomonadati</taxon>
        <taxon>Pseudomonadota</taxon>
        <taxon>Gammaproteobacteria</taxon>
        <taxon>Pseudomonadales</taxon>
        <taxon>Marinobacteraceae</taxon>
        <taxon>Marinobacter</taxon>
    </lineage>
</organism>
<dbReference type="RefSeq" id="WP_227175527.1">
    <property type="nucleotide sequence ID" value="NZ_JAWIIJ010000025.1"/>
</dbReference>
<comment type="caution">
    <text evidence="2">The sequence shown here is derived from an EMBL/GenBank/DDBJ whole genome shotgun (WGS) entry which is preliminary data.</text>
</comment>
<accession>A0ABU3W3J3</accession>
<keyword evidence="3" id="KW-1185">Reference proteome</keyword>
<keyword evidence="1" id="KW-0175">Coiled coil</keyword>
<reference evidence="2 3" key="1">
    <citation type="submission" date="2023-10" db="EMBL/GenBank/DDBJ databases">
        <title>Characteristics and mechanism of a salt-tolerant marine origin heterotrophic nitrifying- aerobic denitrifying bacteria Marinobacter xestospongiae HN1.</title>
        <authorList>
            <person name="Qi R."/>
        </authorList>
    </citation>
    <scope>NUCLEOTIDE SEQUENCE [LARGE SCALE GENOMIC DNA]</scope>
    <source>
        <strain evidence="2 3">HN1</strain>
    </source>
</reference>
<evidence type="ECO:0000313" key="3">
    <source>
        <dbReference type="Proteomes" id="UP001269819"/>
    </source>
</evidence>
<dbReference type="EMBL" id="JAWIIJ010000025">
    <property type="protein sequence ID" value="MDV2081084.1"/>
    <property type="molecule type" value="Genomic_DNA"/>
</dbReference>
<name>A0ABU3W3J3_9GAMM</name>